<sequence>MSLIIRMLLARAQSLFQVQICHFQWMGNHFHMILAGRAAAISLFMGYFQGEVAKYIKLIVPKLYRGNFWSGRFKEQRLCSAMDVVNKIVYIYANPARANLVKSVSEWPGVSSWKMYKEGYYSFTTRFVLLKNFKKIARRLPFLKDCDAASVLSSISTDSYELRISPNIWKRCFAESRNWSDEYIYDTIICSVAIRERLLAQERGSRSVLGAFALRHQAIRQDYESKSKHKTPFIICCDRELRLKFIQSYREFCLKCRQAWEKWKLGFLGVEFPSGCYRPGVPIVVAKI</sequence>
<reference evidence="1 2" key="1">
    <citation type="journal article" date="2020" name="Biotechnol. Biofuels">
        <title>New insights from the biogas microbiome by comprehensive genome-resolved metagenomics of nearly 1600 species originating from multiple anaerobic digesters.</title>
        <authorList>
            <person name="Campanaro S."/>
            <person name="Treu L."/>
            <person name="Rodriguez-R L.M."/>
            <person name="Kovalovszki A."/>
            <person name="Ziels R.M."/>
            <person name="Maus I."/>
            <person name="Zhu X."/>
            <person name="Kougias P.G."/>
            <person name="Basile A."/>
            <person name="Luo G."/>
            <person name="Schluter A."/>
            <person name="Konstantinidis K.T."/>
            <person name="Angelidaki I."/>
        </authorList>
    </citation>
    <scope>NUCLEOTIDE SEQUENCE [LARGE SCALE GENOMIC DNA]</scope>
    <source>
        <strain evidence="1">AS27yjCOA_65</strain>
    </source>
</reference>
<dbReference type="GO" id="GO:0006313">
    <property type="term" value="P:DNA transposition"/>
    <property type="evidence" value="ECO:0007669"/>
    <property type="project" value="InterPro"/>
</dbReference>
<proteinExistence type="predicted"/>
<accession>A0A7X9FTS8</accession>
<evidence type="ECO:0000313" key="1">
    <source>
        <dbReference type="EMBL" id="NMC64057.1"/>
    </source>
</evidence>
<name>A0A7X9FTS8_9DELT</name>
<dbReference type="Gene3D" id="3.30.70.1290">
    <property type="entry name" value="Transposase IS200-like"/>
    <property type="match status" value="1"/>
</dbReference>
<evidence type="ECO:0000313" key="2">
    <source>
        <dbReference type="Proteomes" id="UP000524246"/>
    </source>
</evidence>
<dbReference type="GO" id="GO:0004803">
    <property type="term" value="F:transposase activity"/>
    <property type="evidence" value="ECO:0007669"/>
    <property type="project" value="InterPro"/>
</dbReference>
<organism evidence="1 2">
    <name type="scientific">SAR324 cluster bacterium</name>
    <dbReference type="NCBI Taxonomy" id="2024889"/>
    <lineage>
        <taxon>Bacteria</taxon>
        <taxon>Deltaproteobacteria</taxon>
        <taxon>SAR324 cluster</taxon>
    </lineage>
</organism>
<dbReference type="PANTHER" id="PTHR34322:SF2">
    <property type="entry name" value="TRANSPOSASE IS200-LIKE DOMAIN-CONTAINING PROTEIN"/>
    <property type="match status" value="1"/>
</dbReference>
<gene>
    <name evidence="1" type="ORF">GYA55_12915</name>
</gene>
<dbReference type="EMBL" id="JAAZON010000593">
    <property type="protein sequence ID" value="NMC64057.1"/>
    <property type="molecule type" value="Genomic_DNA"/>
</dbReference>
<dbReference type="InterPro" id="IPR036515">
    <property type="entry name" value="Transposase_17_sf"/>
</dbReference>
<protein>
    <recommendedName>
        <fullName evidence="3">Transposase IS200-like domain-containing protein</fullName>
    </recommendedName>
</protein>
<evidence type="ECO:0008006" key="3">
    <source>
        <dbReference type="Google" id="ProtNLM"/>
    </source>
</evidence>
<comment type="caution">
    <text evidence="1">The sequence shown here is derived from an EMBL/GenBank/DDBJ whole genome shotgun (WGS) entry which is preliminary data.</text>
</comment>
<dbReference type="GO" id="GO:0003677">
    <property type="term" value="F:DNA binding"/>
    <property type="evidence" value="ECO:0007669"/>
    <property type="project" value="InterPro"/>
</dbReference>
<dbReference type="SUPFAM" id="SSF143422">
    <property type="entry name" value="Transposase IS200-like"/>
    <property type="match status" value="1"/>
</dbReference>
<dbReference type="PANTHER" id="PTHR34322">
    <property type="entry name" value="TRANSPOSASE, Y1_TNP DOMAIN-CONTAINING"/>
    <property type="match status" value="1"/>
</dbReference>
<dbReference type="Proteomes" id="UP000524246">
    <property type="component" value="Unassembled WGS sequence"/>
</dbReference>
<dbReference type="AlphaFoldDB" id="A0A7X9FTS8"/>